<comment type="caution">
    <text evidence="11">The sequence shown here is derived from an EMBL/GenBank/DDBJ whole genome shotgun (WGS) entry which is preliminary data.</text>
</comment>
<keyword evidence="7" id="KW-0805">Transcription regulation</keyword>
<evidence type="ECO:0000256" key="9">
    <source>
        <dbReference type="ARBA" id="ARBA00023242"/>
    </source>
</evidence>
<reference evidence="11 12" key="1">
    <citation type="submission" date="2024-11" db="EMBL/GenBank/DDBJ databases">
        <title>Adaptive evolution of stress response genes in parasites aligns with host niche diversity.</title>
        <authorList>
            <person name="Hahn C."/>
            <person name="Resl P."/>
        </authorList>
    </citation>
    <scope>NUCLEOTIDE SEQUENCE [LARGE SCALE GENOMIC DNA]</scope>
    <source>
        <strain evidence="11">EGGRZ-B1_66</strain>
        <tissue evidence="11">Body</tissue>
    </source>
</reference>
<keyword evidence="8" id="KW-0804">Transcription</keyword>
<comment type="subcellular location">
    <subcellularLocation>
        <location evidence="1">Nucleus</location>
    </subcellularLocation>
</comment>
<dbReference type="PANTHER" id="PTHR10625:SF5">
    <property type="entry name" value="HISTONE DEACETYLASE"/>
    <property type="match status" value="1"/>
</dbReference>
<keyword evidence="4" id="KW-0678">Repressor</keyword>
<evidence type="ECO:0000256" key="8">
    <source>
        <dbReference type="ARBA" id="ARBA00023163"/>
    </source>
</evidence>
<keyword evidence="12" id="KW-1185">Reference proteome</keyword>
<dbReference type="GO" id="GO:0141221">
    <property type="term" value="F:histone deacetylase activity, hydrolytic mechanism"/>
    <property type="evidence" value="ECO:0007669"/>
    <property type="project" value="UniProtKB-EC"/>
</dbReference>
<accession>A0ABD2PUK8</accession>
<evidence type="ECO:0000256" key="6">
    <source>
        <dbReference type="ARBA" id="ARBA00022853"/>
    </source>
</evidence>
<dbReference type="Proteomes" id="UP001626550">
    <property type="component" value="Unassembled WGS sequence"/>
</dbReference>
<evidence type="ECO:0000259" key="10">
    <source>
        <dbReference type="Pfam" id="PF00850"/>
    </source>
</evidence>
<keyword evidence="5" id="KW-0378">Hydrolase</keyword>
<dbReference type="GO" id="GO:0005634">
    <property type="term" value="C:nucleus"/>
    <property type="evidence" value="ECO:0007669"/>
    <property type="project" value="UniProtKB-SubCell"/>
</dbReference>
<proteinExistence type="inferred from homology"/>
<dbReference type="InterPro" id="IPR037138">
    <property type="entry name" value="His_deacetylse_dom_sf"/>
</dbReference>
<dbReference type="EMBL" id="JBJKFK010003193">
    <property type="protein sequence ID" value="KAL3310151.1"/>
    <property type="molecule type" value="Genomic_DNA"/>
</dbReference>
<dbReference type="PANTHER" id="PTHR10625">
    <property type="entry name" value="HISTONE DEACETYLASE HDAC1-RELATED"/>
    <property type="match status" value="1"/>
</dbReference>
<evidence type="ECO:0000313" key="11">
    <source>
        <dbReference type="EMBL" id="KAL3310151.1"/>
    </source>
</evidence>
<dbReference type="EC" id="3.5.1.98" evidence="3"/>
<gene>
    <name evidence="11" type="primary">HDAC6_1</name>
    <name evidence="11" type="ORF">Ciccas_011285</name>
</gene>
<dbReference type="InterPro" id="IPR023801">
    <property type="entry name" value="His_deacetylse_dom"/>
</dbReference>
<feature type="domain" description="Histone deacetylase" evidence="10">
    <location>
        <begin position="14"/>
        <end position="142"/>
    </location>
</feature>
<evidence type="ECO:0000256" key="1">
    <source>
        <dbReference type="ARBA" id="ARBA00004123"/>
    </source>
</evidence>
<organism evidence="11 12">
    <name type="scientific">Cichlidogyrus casuarinus</name>
    <dbReference type="NCBI Taxonomy" id="1844966"/>
    <lineage>
        <taxon>Eukaryota</taxon>
        <taxon>Metazoa</taxon>
        <taxon>Spiralia</taxon>
        <taxon>Lophotrochozoa</taxon>
        <taxon>Platyhelminthes</taxon>
        <taxon>Monogenea</taxon>
        <taxon>Monopisthocotylea</taxon>
        <taxon>Dactylogyridea</taxon>
        <taxon>Ancyrocephalidae</taxon>
        <taxon>Cichlidogyrus</taxon>
    </lineage>
</organism>
<evidence type="ECO:0000256" key="2">
    <source>
        <dbReference type="ARBA" id="ARBA00007738"/>
    </source>
</evidence>
<dbReference type="SUPFAM" id="SSF52768">
    <property type="entry name" value="Arginase/deacetylase"/>
    <property type="match status" value="1"/>
</dbReference>
<dbReference type="GO" id="GO:0010468">
    <property type="term" value="P:regulation of gene expression"/>
    <property type="evidence" value="ECO:0007669"/>
    <property type="project" value="UniProtKB-ARBA"/>
</dbReference>
<keyword evidence="6" id="KW-0156">Chromatin regulator</keyword>
<dbReference type="AlphaFoldDB" id="A0ABD2PUK8"/>
<dbReference type="InterPro" id="IPR023696">
    <property type="entry name" value="Ureohydrolase_dom_sf"/>
</dbReference>
<feature type="non-terminal residue" evidence="11">
    <location>
        <position position="142"/>
    </location>
</feature>
<keyword evidence="9" id="KW-0539">Nucleus</keyword>
<protein>
    <recommendedName>
        <fullName evidence="3">histone deacetylase</fullName>
        <ecNumber evidence="3">3.5.1.98</ecNumber>
    </recommendedName>
</protein>
<evidence type="ECO:0000256" key="7">
    <source>
        <dbReference type="ARBA" id="ARBA00023015"/>
    </source>
</evidence>
<dbReference type="Pfam" id="PF00850">
    <property type="entry name" value="Hist_deacetyl"/>
    <property type="match status" value="1"/>
</dbReference>
<dbReference type="Gene3D" id="3.40.800.20">
    <property type="entry name" value="Histone deacetylase domain"/>
    <property type="match status" value="1"/>
</dbReference>
<sequence length="142" mass="15813">MTLHRHETIADFNESPERLKHTYDLLEETGILSECVLIKPDKATNQQLRMCHSALHVEQVNATETSGAQHRKELTESLDCAYFNEHTADAAKTAVGCLLDATRGVVDRSYRNAFCLVRPPGHHAMENEACGFCIYNNVAIAA</sequence>
<evidence type="ECO:0000256" key="4">
    <source>
        <dbReference type="ARBA" id="ARBA00022491"/>
    </source>
</evidence>
<comment type="similarity">
    <text evidence="2">Belongs to the histone deacetylase family. HD type 2 subfamily.</text>
</comment>
<evidence type="ECO:0000256" key="5">
    <source>
        <dbReference type="ARBA" id="ARBA00022801"/>
    </source>
</evidence>
<evidence type="ECO:0000313" key="12">
    <source>
        <dbReference type="Proteomes" id="UP001626550"/>
    </source>
</evidence>
<evidence type="ECO:0000256" key="3">
    <source>
        <dbReference type="ARBA" id="ARBA00012111"/>
    </source>
</evidence>
<name>A0ABD2PUK8_9PLAT</name>